<accession>A0A1D6NY91</accession>
<reference evidence="2" key="1">
    <citation type="submission" date="2015-12" db="EMBL/GenBank/DDBJ databases">
        <title>Update maize B73 reference genome by single molecule sequencing technologies.</title>
        <authorList>
            <consortium name="Maize Genome Sequencing Project"/>
            <person name="Ware D."/>
        </authorList>
    </citation>
    <scope>NUCLEOTIDE SEQUENCE</scope>
    <source>
        <tissue evidence="2">Seedling</tissue>
    </source>
</reference>
<organism evidence="2">
    <name type="scientific">Zea mays</name>
    <name type="common">Maize</name>
    <dbReference type="NCBI Taxonomy" id="4577"/>
    <lineage>
        <taxon>Eukaryota</taxon>
        <taxon>Viridiplantae</taxon>
        <taxon>Streptophyta</taxon>
        <taxon>Embryophyta</taxon>
        <taxon>Tracheophyta</taxon>
        <taxon>Spermatophyta</taxon>
        <taxon>Magnoliopsida</taxon>
        <taxon>Liliopsida</taxon>
        <taxon>Poales</taxon>
        <taxon>Poaceae</taxon>
        <taxon>PACMAD clade</taxon>
        <taxon>Panicoideae</taxon>
        <taxon>Andropogonodae</taxon>
        <taxon>Andropogoneae</taxon>
        <taxon>Tripsacinae</taxon>
        <taxon>Zea</taxon>
    </lineage>
</organism>
<sequence length="73" mass="8265">MMEKLNEIVFDILEKVADTKQKWKKGIFTKQGGYKEQKMIVSPIVSMSASSKVSEKEKMECNSNFGGRTSVET</sequence>
<protein>
    <submittedName>
        <fullName evidence="2">SH3 domain-containing protein</fullName>
    </submittedName>
</protein>
<feature type="region of interest" description="Disordered" evidence="1">
    <location>
        <begin position="52"/>
        <end position="73"/>
    </location>
</feature>
<dbReference type="EMBL" id="CM000785">
    <property type="protein sequence ID" value="AQL02967.1"/>
    <property type="molecule type" value="Genomic_DNA"/>
</dbReference>
<dbReference type="InParanoid" id="A0A1D6NY91"/>
<name>A0A1D6NY91_MAIZE</name>
<evidence type="ECO:0000256" key="1">
    <source>
        <dbReference type="SAM" id="MobiDB-lite"/>
    </source>
</evidence>
<dbReference type="AlphaFoldDB" id="A0A1D6NY91"/>
<proteinExistence type="predicted"/>
<feature type="compositionally biased region" description="Polar residues" evidence="1">
    <location>
        <begin position="61"/>
        <end position="73"/>
    </location>
</feature>
<gene>
    <name evidence="2" type="ORF">ZEAMMB73_Zm00001d045676</name>
</gene>
<evidence type="ECO:0000313" key="2">
    <source>
        <dbReference type="EMBL" id="AQL02967.1"/>
    </source>
</evidence>